<accession>A0A543GAH1</accession>
<dbReference type="EMBL" id="VFPH01000001">
    <property type="protein sequence ID" value="TQM43087.1"/>
    <property type="molecule type" value="Genomic_DNA"/>
</dbReference>
<keyword evidence="2" id="KW-0808">Transferase</keyword>
<dbReference type="AlphaFoldDB" id="A0A543GAH1"/>
<protein>
    <submittedName>
        <fullName evidence="2">Polysaccharide pyruvyl transferase WcaK-like protein</fullName>
    </submittedName>
</protein>
<proteinExistence type="predicted"/>
<dbReference type="PANTHER" id="PTHR36836:SF1">
    <property type="entry name" value="COLANIC ACID BIOSYNTHESIS PROTEIN WCAK"/>
    <property type="match status" value="1"/>
</dbReference>
<dbReference type="PANTHER" id="PTHR36836">
    <property type="entry name" value="COLANIC ACID BIOSYNTHESIS PROTEIN WCAK"/>
    <property type="match status" value="1"/>
</dbReference>
<name>A0A543GAH1_9PSEU</name>
<sequence>MTRSGAELRIVVQNGEYWLSNKGDLAMLDVTLRRLHQRWPTAHLGVLTSAPLLLRAFAPAAEPLTVTGRGAWPRSGIAARLASRLGPGVAGPPSIAWLSARDRVDAYRQRFLTRMGARRSSAPGWVPAAASDATLVLAIGGGYLTDVDAEQVHRTLDLLEHAADRGIPTAMVGQGLGPLDDPVLRDRARAVLPRVDLIALREGRRGPGLLAELGVPAERVVITGDDAIELGHAARRDEPGSDIGLCLRAAGYSPVARAARASVARAVTALATENGSTIRPLIISEYHSEDRRSTLPLVSGVPRVAPVLGRYATPHELAGRVAHCRVLVTGAYHLAVFALSQGIPVVGLSSSRYYDDKLHGLRDMFEGGLEPIRLDDPDLDRRLGRAVRSAWDRAGEVREPLRARAREQIDASRQAFERVYALVERADRVANPA</sequence>
<dbReference type="InterPro" id="IPR007345">
    <property type="entry name" value="Polysacch_pyruvyl_Trfase"/>
</dbReference>
<dbReference type="GO" id="GO:0016740">
    <property type="term" value="F:transferase activity"/>
    <property type="evidence" value="ECO:0007669"/>
    <property type="project" value="UniProtKB-KW"/>
</dbReference>
<dbReference type="RefSeq" id="WP_211361721.1">
    <property type="nucleotide sequence ID" value="NZ_VFPH01000001.1"/>
</dbReference>
<evidence type="ECO:0000259" key="1">
    <source>
        <dbReference type="Pfam" id="PF04230"/>
    </source>
</evidence>
<feature type="domain" description="Polysaccharide pyruvyl transferase" evidence="1">
    <location>
        <begin position="21"/>
        <end position="351"/>
    </location>
</feature>
<keyword evidence="3" id="KW-1185">Reference proteome</keyword>
<gene>
    <name evidence="2" type="ORF">FB388_0428</name>
</gene>
<evidence type="ECO:0000313" key="3">
    <source>
        <dbReference type="Proteomes" id="UP000319818"/>
    </source>
</evidence>
<organism evidence="2 3">
    <name type="scientific">Pseudonocardia cypriaca</name>
    <dbReference type="NCBI Taxonomy" id="882449"/>
    <lineage>
        <taxon>Bacteria</taxon>
        <taxon>Bacillati</taxon>
        <taxon>Actinomycetota</taxon>
        <taxon>Actinomycetes</taxon>
        <taxon>Pseudonocardiales</taxon>
        <taxon>Pseudonocardiaceae</taxon>
        <taxon>Pseudonocardia</taxon>
    </lineage>
</organism>
<evidence type="ECO:0000313" key="2">
    <source>
        <dbReference type="EMBL" id="TQM43087.1"/>
    </source>
</evidence>
<reference evidence="2 3" key="1">
    <citation type="submission" date="2019-06" db="EMBL/GenBank/DDBJ databases">
        <title>Sequencing the genomes of 1000 actinobacteria strains.</title>
        <authorList>
            <person name="Klenk H.-P."/>
        </authorList>
    </citation>
    <scope>NUCLEOTIDE SEQUENCE [LARGE SCALE GENOMIC DNA]</scope>
    <source>
        <strain evidence="2 3">DSM 45511</strain>
    </source>
</reference>
<comment type="caution">
    <text evidence="2">The sequence shown here is derived from an EMBL/GenBank/DDBJ whole genome shotgun (WGS) entry which is preliminary data.</text>
</comment>
<dbReference type="Proteomes" id="UP000319818">
    <property type="component" value="Unassembled WGS sequence"/>
</dbReference>
<dbReference type="Pfam" id="PF04230">
    <property type="entry name" value="PS_pyruv_trans"/>
    <property type="match status" value="1"/>
</dbReference>